<evidence type="ECO:0000313" key="1">
    <source>
        <dbReference type="EMBL" id="OIV39142.1"/>
    </source>
</evidence>
<proteinExistence type="predicted"/>
<organism evidence="1 2">
    <name type="scientific">Mangrovactinospora gilvigrisea</name>
    <dbReference type="NCBI Taxonomy" id="1428644"/>
    <lineage>
        <taxon>Bacteria</taxon>
        <taxon>Bacillati</taxon>
        <taxon>Actinomycetota</taxon>
        <taxon>Actinomycetes</taxon>
        <taxon>Kitasatosporales</taxon>
        <taxon>Streptomycetaceae</taxon>
        <taxon>Mangrovactinospora</taxon>
    </lineage>
</organism>
<evidence type="ECO:0000313" key="2">
    <source>
        <dbReference type="Proteomes" id="UP000243342"/>
    </source>
</evidence>
<reference evidence="1 2" key="1">
    <citation type="submission" date="2016-10" db="EMBL/GenBank/DDBJ databases">
        <title>Genome sequence of Streptomyces gilvigriseus MUSC 26.</title>
        <authorList>
            <person name="Lee L.-H."/>
            <person name="Ser H.-L."/>
        </authorList>
    </citation>
    <scope>NUCLEOTIDE SEQUENCE [LARGE SCALE GENOMIC DNA]</scope>
    <source>
        <strain evidence="1 2">MUSC 26</strain>
    </source>
</reference>
<dbReference type="EMBL" id="MLCF01000006">
    <property type="protein sequence ID" value="OIV39142.1"/>
    <property type="molecule type" value="Genomic_DNA"/>
</dbReference>
<name>A0A1J7BKH6_9ACTN</name>
<protein>
    <submittedName>
        <fullName evidence="1">Uncharacterized protein</fullName>
    </submittedName>
</protein>
<accession>A0A1J7BKH6</accession>
<sequence length="223" mass="25795">MAAIDTEEIRRLHEAENLSVNAISKRLGLSKATVRRALSDEAPVTLPEQISAPQLLALPDEDFAQLLRDNLLPREEEGPQRRAWQEFWHVLNADDDLSDRAYDTLEDFLDQTERALAQEGLEEREQKRLQKFELNLNMGWDRMERSEREQRELYRGSDKEAVRDRLTPYNAPAKRTIAALVRAIAEHRATVVDGGEPKRETDERLWSVLEDLNLSMLVPKNLK</sequence>
<dbReference type="Proteomes" id="UP000243342">
    <property type="component" value="Unassembled WGS sequence"/>
</dbReference>
<keyword evidence="2" id="KW-1185">Reference proteome</keyword>
<dbReference type="RefSeq" id="WP_071654878.1">
    <property type="nucleotide sequence ID" value="NZ_MLCF01000006.1"/>
</dbReference>
<dbReference type="AlphaFoldDB" id="A0A1J7BKH6"/>
<dbReference type="OrthoDB" id="4453061at2"/>
<gene>
    <name evidence="1" type="ORF">BIV57_02080</name>
</gene>
<comment type="caution">
    <text evidence="1">The sequence shown here is derived from an EMBL/GenBank/DDBJ whole genome shotgun (WGS) entry which is preliminary data.</text>
</comment>
<dbReference type="STRING" id="1428644.BIV57_02080"/>